<organism evidence="1 2">
    <name type="scientific">Deefgea salmonis</name>
    <dbReference type="NCBI Taxonomy" id="2875502"/>
    <lineage>
        <taxon>Bacteria</taxon>
        <taxon>Pseudomonadati</taxon>
        <taxon>Pseudomonadota</taxon>
        <taxon>Betaproteobacteria</taxon>
        <taxon>Neisseriales</taxon>
        <taxon>Chitinibacteraceae</taxon>
        <taxon>Deefgea</taxon>
    </lineage>
</organism>
<dbReference type="Proteomes" id="UP001198034">
    <property type="component" value="Unassembled WGS sequence"/>
</dbReference>
<name>A0ABS8BIZ7_9NEIS</name>
<keyword evidence="2" id="KW-1185">Reference proteome</keyword>
<dbReference type="RefSeq" id="WP_226763490.1">
    <property type="nucleotide sequence ID" value="NZ_JAJAWG010000002.1"/>
</dbReference>
<gene>
    <name evidence="1" type="ORF">LG219_05285</name>
</gene>
<reference evidence="1 2" key="1">
    <citation type="submission" date="2021-10" db="EMBL/GenBank/DDBJ databases">
        <authorList>
            <person name="Chen M."/>
        </authorList>
    </citation>
    <scope>NUCLEOTIDE SEQUENCE [LARGE SCALE GENOMIC DNA]</scope>
    <source>
        <strain evidence="1 2">H3-26</strain>
    </source>
</reference>
<evidence type="ECO:0000313" key="1">
    <source>
        <dbReference type="EMBL" id="MCB5195700.1"/>
    </source>
</evidence>
<evidence type="ECO:0000313" key="2">
    <source>
        <dbReference type="Proteomes" id="UP001198034"/>
    </source>
</evidence>
<dbReference type="EMBL" id="JAJAWG010000002">
    <property type="protein sequence ID" value="MCB5195700.1"/>
    <property type="molecule type" value="Genomic_DNA"/>
</dbReference>
<comment type="caution">
    <text evidence="1">The sequence shown here is derived from an EMBL/GenBank/DDBJ whole genome shotgun (WGS) entry which is preliminary data.</text>
</comment>
<proteinExistence type="predicted"/>
<protein>
    <submittedName>
        <fullName evidence="1">Uncharacterized protein</fullName>
    </submittedName>
</protein>
<accession>A0ABS8BIZ7</accession>
<sequence length="85" mass="9499">MMNRAAFGQSLPFNAVVANFAITAVFSNHQSRIIRLAATVADFATVGVERRSRVFQAGRVMIDSYGYFHLAIANKWLQSYTREVA</sequence>